<dbReference type="Gene3D" id="1.10.287.1490">
    <property type="match status" value="1"/>
</dbReference>
<accession>A0A1F7W7B1</accession>
<feature type="coiled-coil region" evidence="1">
    <location>
        <begin position="537"/>
        <end position="564"/>
    </location>
</feature>
<evidence type="ECO:0000256" key="2">
    <source>
        <dbReference type="SAM" id="MobiDB-lite"/>
    </source>
</evidence>
<feature type="coiled-coil region" evidence="1">
    <location>
        <begin position="201"/>
        <end position="228"/>
    </location>
</feature>
<comment type="caution">
    <text evidence="4">The sequence shown here is derived from an EMBL/GenBank/DDBJ whole genome shotgun (WGS) entry which is preliminary data.</text>
</comment>
<dbReference type="EMBL" id="MGFE01000021">
    <property type="protein sequence ID" value="OGL98268.1"/>
    <property type="molecule type" value="Genomic_DNA"/>
</dbReference>
<feature type="domain" description="RecF/RecN/SMC N-terminal" evidence="3">
    <location>
        <begin position="2"/>
        <end position="740"/>
    </location>
</feature>
<protein>
    <recommendedName>
        <fullName evidence="3">RecF/RecN/SMC N-terminal domain-containing protein</fullName>
    </recommendedName>
</protein>
<dbReference type="AlphaFoldDB" id="A0A1F7W7B1"/>
<reference evidence="4 5" key="1">
    <citation type="journal article" date="2016" name="Nat. Commun.">
        <title>Thousands of microbial genomes shed light on interconnected biogeochemical processes in an aquifer system.</title>
        <authorList>
            <person name="Anantharaman K."/>
            <person name="Brown C.T."/>
            <person name="Hug L.A."/>
            <person name="Sharon I."/>
            <person name="Castelle C.J."/>
            <person name="Probst A.J."/>
            <person name="Thomas B.C."/>
            <person name="Singh A."/>
            <person name="Wilkins M.J."/>
            <person name="Karaoz U."/>
            <person name="Brodie E.L."/>
            <person name="Williams K.H."/>
            <person name="Hubbard S.S."/>
            <person name="Banfield J.F."/>
        </authorList>
    </citation>
    <scope>NUCLEOTIDE SEQUENCE [LARGE SCALE GENOMIC DNA]</scope>
</reference>
<keyword evidence="1" id="KW-0175">Coiled coil</keyword>
<dbReference type="InterPro" id="IPR003395">
    <property type="entry name" value="RecF/RecN/SMC_N"/>
</dbReference>
<name>A0A1F7W7B1_9BACT</name>
<dbReference type="PANTHER" id="PTHR43977">
    <property type="entry name" value="STRUCTURAL MAINTENANCE OF CHROMOSOMES PROTEIN 3"/>
    <property type="match status" value="1"/>
</dbReference>
<feature type="region of interest" description="Disordered" evidence="2">
    <location>
        <begin position="595"/>
        <end position="621"/>
    </location>
</feature>
<evidence type="ECO:0000313" key="5">
    <source>
        <dbReference type="Proteomes" id="UP000176501"/>
    </source>
</evidence>
<dbReference type="Gene3D" id="3.40.50.300">
    <property type="entry name" value="P-loop containing nucleotide triphosphate hydrolases"/>
    <property type="match status" value="2"/>
</dbReference>
<evidence type="ECO:0000313" key="4">
    <source>
        <dbReference type="EMBL" id="OGL98268.1"/>
    </source>
</evidence>
<feature type="coiled-coil region" evidence="1">
    <location>
        <begin position="254"/>
        <end position="310"/>
    </location>
</feature>
<organism evidence="4 5">
    <name type="scientific">Candidatus Uhrbacteria bacterium RIFOXYB2_FULL_57_15</name>
    <dbReference type="NCBI Taxonomy" id="1802422"/>
    <lineage>
        <taxon>Bacteria</taxon>
        <taxon>Candidatus Uhriibacteriota</taxon>
    </lineage>
</organism>
<feature type="compositionally biased region" description="Basic and acidic residues" evidence="2">
    <location>
        <begin position="603"/>
        <end position="621"/>
    </location>
</feature>
<dbReference type="InterPro" id="IPR027417">
    <property type="entry name" value="P-loop_NTPase"/>
</dbReference>
<gene>
    <name evidence="4" type="ORF">A2304_00255</name>
</gene>
<evidence type="ECO:0000256" key="1">
    <source>
        <dbReference type="SAM" id="Coils"/>
    </source>
</evidence>
<sequence>MFLTKLELQGFKTFAHKTALSFLPPKAGISPLTAVVGPNGSGKSNLSDAIRWALGEQSLKLLRGKESQDVIFSGSAGRGRSGFAEVSMTFNNEDRTMPVDFTEVTVTRRLYRDGNSEYLLNGQAARLSDIQLLLAQANVGQRSYSVIGQGMVDHILVSSPEERKAFFDDATGVKQFQIKRHEAMLKLKRTYENLSEVEMLLSEIEPRLRSLKRQVTRLEQREEVERELRAIEREYYGSLWWQLADELGGVRNRFKTLDLQVKNADEQMKELESRVKQMEAEHKAEEDTGLTALQKAYHEVQHKRSTLRDEQFKAQKEIELAKVRAQSSWSPLPLGKIIEGVEEMNKGLKELKGLTTVDELHQAVDRLFEQSSSLVGRLQRPSPEDIKTDPRLAARVAELGKELETVEKEIKSAERAIESYAARDKEVKTEFFDLQRALREHQSQRHLLENQRNAVAIELARLEERQANLGREMDEQLKEISGEIRANRANAKADAPALYPEIQRLRYKLELIGGIDPEIAKEYEETNARFTFLDGQVTDLRDAIKDTEKIIDELDEEIHKQSEKAFKKINDEFQRFFKMLFGGGSCSLVKMTKDEVEEETEVTPERAEGGAAGEERHHEEDTGLEAIKSRIKEREDRVVGIDIQATPPGKKLKGLNLLSGGERALTSIALVSAIMAVNPGPFVVLDEVDAALDEANTFRFAGILEELAKLTQFIVITHNRATMEKADVLYGVTMGDDGVSNLLSVNLTDVTAGATARR</sequence>
<dbReference type="Proteomes" id="UP000176501">
    <property type="component" value="Unassembled WGS sequence"/>
</dbReference>
<dbReference type="SUPFAM" id="SSF52540">
    <property type="entry name" value="P-loop containing nucleoside triphosphate hydrolases"/>
    <property type="match status" value="1"/>
</dbReference>
<dbReference type="Pfam" id="PF02463">
    <property type="entry name" value="SMC_N"/>
    <property type="match status" value="1"/>
</dbReference>
<evidence type="ECO:0000259" key="3">
    <source>
        <dbReference type="Pfam" id="PF02463"/>
    </source>
</evidence>
<feature type="coiled-coil region" evidence="1">
    <location>
        <begin position="396"/>
        <end position="479"/>
    </location>
</feature>
<proteinExistence type="predicted"/>